<sequence>MVDRADLLPAWAAPPPDAQAALLASAEGVETQRVPFGEKTALLIGRNGQVCDVIVEHKSSSRVHACVAHDSTGKAWLVDLGSVHGTFLDGERLECKGQARLVPGRSAAQPARLRPERPEDVECLRKARGSGPERSRDMERASRRSPSYGDGRSGDVPAGGMPADIVRQMMGAPGALGAGMPMNTEQKKKLLWGKKAEPAVAGPAVLYGANRWDAAQFASETDKEKFEKLMGVRKVATAAPHQEDAATHAGDPFAHEMREREVFSREQQARVLGDVEAQFLAGLRRKDGRTVGLGL</sequence>
<dbReference type="PANTHER" id="PTHR22426">
    <property type="entry name" value="ARGININE_SERINE-RICH COILED-COIL PROTEIN 2"/>
    <property type="match status" value="1"/>
</dbReference>
<feature type="compositionally biased region" description="Basic and acidic residues" evidence="1">
    <location>
        <begin position="113"/>
        <end position="142"/>
    </location>
</feature>
<dbReference type="Proteomes" id="UP001445335">
    <property type="component" value="Unassembled WGS sequence"/>
</dbReference>
<gene>
    <name evidence="3" type="ORF">WJX81_006790</name>
</gene>
<dbReference type="Pfam" id="PF00498">
    <property type="entry name" value="FHA"/>
    <property type="match status" value="1"/>
</dbReference>
<dbReference type="PROSITE" id="PS50006">
    <property type="entry name" value="FHA_DOMAIN"/>
    <property type="match status" value="1"/>
</dbReference>
<dbReference type="SUPFAM" id="SSF49879">
    <property type="entry name" value="SMAD/FHA domain"/>
    <property type="match status" value="1"/>
</dbReference>
<dbReference type="Pfam" id="PF15477">
    <property type="entry name" value="SMAP"/>
    <property type="match status" value="1"/>
</dbReference>
<evidence type="ECO:0000256" key="1">
    <source>
        <dbReference type="SAM" id="MobiDB-lite"/>
    </source>
</evidence>
<dbReference type="InterPro" id="IPR008984">
    <property type="entry name" value="SMAD_FHA_dom_sf"/>
</dbReference>
<organism evidence="3 4">
    <name type="scientific">Elliptochloris bilobata</name>
    <dbReference type="NCBI Taxonomy" id="381761"/>
    <lineage>
        <taxon>Eukaryota</taxon>
        <taxon>Viridiplantae</taxon>
        <taxon>Chlorophyta</taxon>
        <taxon>core chlorophytes</taxon>
        <taxon>Trebouxiophyceae</taxon>
        <taxon>Trebouxiophyceae incertae sedis</taxon>
        <taxon>Elliptochloris clade</taxon>
        <taxon>Elliptochloris</taxon>
    </lineage>
</organism>
<proteinExistence type="predicted"/>
<evidence type="ECO:0000259" key="2">
    <source>
        <dbReference type="PROSITE" id="PS50006"/>
    </source>
</evidence>
<reference evidence="3 4" key="1">
    <citation type="journal article" date="2024" name="Nat. Commun.">
        <title>Phylogenomics reveals the evolutionary origins of lichenization in chlorophyte algae.</title>
        <authorList>
            <person name="Puginier C."/>
            <person name="Libourel C."/>
            <person name="Otte J."/>
            <person name="Skaloud P."/>
            <person name="Haon M."/>
            <person name="Grisel S."/>
            <person name="Petersen M."/>
            <person name="Berrin J.G."/>
            <person name="Delaux P.M."/>
            <person name="Dal Grande F."/>
            <person name="Keller J."/>
        </authorList>
    </citation>
    <scope>NUCLEOTIDE SEQUENCE [LARGE SCALE GENOMIC DNA]</scope>
    <source>
        <strain evidence="3 4">SAG 245.80</strain>
    </source>
</reference>
<dbReference type="InterPro" id="IPR000253">
    <property type="entry name" value="FHA_dom"/>
</dbReference>
<evidence type="ECO:0000313" key="4">
    <source>
        <dbReference type="Proteomes" id="UP001445335"/>
    </source>
</evidence>
<accession>A0AAW1QK03</accession>
<dbReference type="AlphaFoldDB" id="A0AAW1QK03"/>
<feature type="domain" description="FHA" evidence="2">
    <location>
        <begin position="42"/>
        <end position="93"/>
    </location>
</feature>
<keyword evidence="4" id="KW-1185">Reference proteome</keyword>
<dbReference type="PANTHER" id="PTHR22426:SF2">
    <property type="entry name" value="ARGININE_SERINE-RICH COILED-COIL PROTEIN 2"/>
    <property type="match status" value="1"/>
</dbReference>
<dbReference type="EMBL" id="JALJOU010000096">
    <property type="protein sequence ID" value="KAK9821799.1"/>
    <property type="molecule type" value="Genomic_DNA"/>
</dbReference>
<feature type="region of interest" description="Disordered" evidence="1">
    <location>
        <begin position="104"/>
        <end position="162"/>
    </location>
</feature>
<name>A0AAW1QK03_9CHLO</name>
<dbReference type="InterPro" id="IPR028124">
    <property type="entry name" value="SMAP_dom"/>
</dbReference>
<dbReference type="Gene3D" id="2.60.200.20">
    <property type="match status" value="1"/>
</dbReference>
<comment type="caution">
    <text evidence="3">The sequence shown here is derived from an EMBL/GenBank/DDBJ whole genome shotgun (WGS) entry which is preliminary data.</text>
</comment>
<evidence type="ECO:0000313" key="3">
    <source>
        <dbReference type="EMBL" id="KAK9821799.1"/>
    </source>
</evidence>
<dbReference type="SMART" id="SM00240">
    <property type="entry name" value="FHA"/>
    <property type="match status" value="1"/>
</dbReference>
<protein>
    <recommendedName>
        <fullName evidence="2">FHA domain-containing protein</fullName>
    </recommendedName>
</protein>